<dbReference type="EMBL" id="HACG01009091">
    <property type="protein sequence ID" value="CEK55956.1"/>
    <property type="molecule type" value="Transcribed_RNA"/>
</dbReference>
<feature type="non-terminal residue" evidence="1">
    <location>
        <position position="71"/>
    </location>
</feature>
<reference evidence="1" key="1">
    <citation type="submission" date="2014-12" db="EMBL/GenBank/DDBJ databases">
        <title>Insight into the proteome of Arion vulgaris.</title>
        <authorList>
            <person name="Aradska J."/>
            <person name="Bulat T."/>
            <person name="Smidak R."/>
            <person name="Sarate P."/>
            <person name="Gangsoo J."/>
            <person name="Sialana F."/>
            <person name="Bilban M."/>
            <person name="Lubec G."/>
        </authorList>
    </citation>
    <scope>NUCLEOTIDE SEQUENCE</scope>
    <source>
        <tissue evidence="1">Skin</tissue>
    </source>
</reference>
<feature type="non-terminal residue" evidence="1">
    <location>
        <position position="1"/>
    </location>
</feature>
<accession>A0A0B6YJK3</accession>
<gene>
    <name evidence="1" type="primary">ORF26450</name>
</gene>
<sequence>ASCGQITSTNFSDHKNHNDLTNNMFDVVHIDGLHVENMEYDDDDDYNIYSGGDSSIESGRDERKIAMNFIP</sequence>
<name>A0A0B6YJK3_9EUPU</name>
<dbReference type="AlphaFoldDB" id="A0A0B6YJK3"/>
<proteinExistence type="predicted"/>
<organism evidence="1">
    <name type="scientific">Arion vulgaris</name>
    <dbReference type="NCBI Taxonomy" id="1028688"/>
    <lineage>
        <taxon>Eukaryota</taxon>
        <taxon>Metazoa</taxon>
        <taxon>Spiralia</taxon>
        <taxon>Lophotrochozoa</taxon>
        <taxon>Mollusca</taxon>
        <taxon>Gastropoda</taxon>
        <taxon>Heterobranchia</taxon>
        <taxon>Euthyneura</taxon>
        <taxon>Panpulmonata</taxon>
        <taxon>Eupulmonata</taxon>
        <taxon>Stylommatophora</taxon>
        <taxon>Helicina</taxon>
        <taxon>Arionoidea</taxon>
        <taxon>Arionidae</taxon>
        <taxon>Arion</taxon>
    </lineage>
</organism>
<protein>
    <submittedName>
        <fullName evidence="1">Uncharacterized protein</fullName>
    </submittedName>
</protein>
<evidence type="ECO:0000313" key="1">
    <source>
        <dbReference type="EMBL" id="CEK55956.1"/>
    </source>
</evidence>